<evidence type="ECO:0000313" key="4">
    <source>
        <dbReference type="EMBL" id="KAF7800953.1"/>
    </source>
</evidence>
<proteinExistence type="predicted"/>
<organism evidence="4 5">
    <name type="scientific">Senna tora</name>
    <dbReference type="NCBI Taxonomy" id="362788"/>
    <lineage>
        <taxon>Eukaryota</taxon>
        <taxon>Viridiplantae</taxon>
        <taxon>Streptophyta</taxon>
        <taxon>Embryophyta</taxon>
        <taxon>Tracheophyta</taxon>
        <taxon>Spermatophyta</taxon>
        <taxon>Magnoliopsida</taxon>
        <taxon>eudicotyledons</taxon>
        <taxon>Gunneridae</taxon>
        <taxon>Pentapetalae</taxon>
        <taxon>rosids</taxon>
        <taxon>fabids</taxon>
        <taxon>Fabales</taxon>
        <taxon>Fabaceae</taxon>
        <taxon>Caesalpinioideae</taxon>
        <taxon>Cassia clade</taxon>
        <taxon>Senna</taxon>
    </lineage>
</organism>
<sequence>MRLSSSRRIERDLRSTKFRLKDFSSYLYLADLRLAILKVFKMSNEGNDGKILVKPETKSYACRRWTLQNSDQPGMALVSSHLNGSNYLSWSLAVRTALEAKYKLGFVDGSIKTPENPIEFKKWKPVDSMIKSWLTNSLTKELSESFIFCNSAKELWDSIAERYYVNNGPKFYQIQRQTVSLEQGSDSMTGYFNKMNRCWDELNRIKPVPKCFCGSCTCEVNKILDEHDSDIKLCQFLNGLHLMYDALRGQIMNLDPLPIVNKAFSMVVRQETQKEVNLYFNNVECSAMLARTGNNRNESVVKRNDDRRADKNSKFCDHYNLTGQTRDTCFKIVGFPDWYKELKEQRKKARKKNMAANALADTPIEPTKVKENIDFSGVLTALQEIAKMVKSKADEQVNFANFGEFAGKTTNSTSVKIDKRSWIIDTGASSHMCSNKNLMIDLRILNNKIPVHLPDGTKKNVEMIGNVIISSKIKLVDVFYILDFKYNLLSVNKMAKTCDVSVIFDGSHCVVQDQKTRSILIQGKMAGNLYVLRQIDSNKSLGGCDLINFACNTLNRNSVSDVDGSGQKEGSKQNDPPQDERKEMRLPHQKWYNCNKLMSGIPSHLQEETT</sequence>
<gene>
    <name evidence="4" type="ORF">G2W53_044551</name>
</gene>
<reference evidence="4" key="1">
    <citation type="submission" date="2020-09" db="EMBL/GenBank/DDBJ databases">
        <title>Genome-Enabled Discovery of Anthraquinone Biosynthesis in Senna tora.</title>
        <authorList>
            <person name="Kang S.-H."/>
            <person name="Pandey R.P."/>
            <person name="Lee C.-M."/>
            <person name="Sim J.-S."/>
            <person name="Jeong J.-T."/>
            <person name="Choi B.-S."/>
            <person name="Jung M."/>
            <person name="Ginzburg D."/>
            <person name="Zhao K."/>
            <person name="Won S.Y."/>
            <person name="Oh T.-J."/>
            <person name="Yu Y."/>
            <person name="Kim N.-H."/>
            <person name="Lee O.R."/>
            <person name="Lee T.-H."/>
            <person name="Bashyal P."/>
            <person name="Kim T.-S."/>
            <person name="Lee W.-H."/>
            <person name="Kawkins C."/>
            <person name="Kim C.-K."/>
            <person name="Kim J.S."/>
            <person name="Ahn B.O."/>
            <person name="Rhee S.Y."/>
            <person name="Sohng J.K."/>
        </authorList>
    </citation>
    <scope>NUCLEOTIDE SEQUENCE</scope>
    <source>
        <tissue evidence="4">Leaf</tissue>
    </source>
</reference>
<feature type="domain" description="Retrotransposon Copia-like N-terminal" evidence="2">
    <location>
        <begin position="69"/>
        <end position="115"/>
    </location>
</feature>
<dbReference type="AlphaFoldDB" id="A0A834SER2"/>
<name>A0A834SER2_9FABA</name>
<comment type="caution">
    <text evidence="4">The sequence shown here is derived from an EMBL/GenBank/DDBJ whole genome shotgun (WGS) entry which is preliminary data.</text>
</comment>
<accession>A0A834SER2</accession>
<dbReference type="Proteomes" id="UP000634136">
    <property type="component" value="Unassembled WGS sequence"/>
</dbReference>
<dbReference type="PANTHER" id="PTHR37610">
    <property type="entry name" value="CCHC-TYPE DOMAIN-CONTAINING PROTEIN"/>
    <property type="match status" value="1"/>
</dbReference>
<keyword evidence="5" id="KW-1185">Reference proteome</keyword>
<evidence type="ECO:0008006" key="6">
    <source>
        <dbReference type="Google" id="ProtNLM"/>
    </source>
</evidence>
<evidence type="ECO:0000259" key="2">
    <source>
        <dbReference type="Pfam" id="PF14244"/>
    </source>
</evidence>
<evidence type="ECO:0000256" key="1">
    <source>
        <dbReference type="SAM" id="MobiDB-lite"/>
    </source>
</evidence>
<dbReference type="Pfam" id="PF22936">
    <property type="entry name" value="Pol_BBD"/>
    <property type="match status" value="1"/>
</dbReference>
<protein>
    <recommendedName>
        <fullName evidence="6">Retrotransposon Copia-like N-terminal domain-containing protein</fullName>
    </recommendedName>
</protein>
<evidence type="ECO:0000313" key="5">
    <source>
        <dbReference type="Proteomes" id="UP000634136"/>
    </source>
</evidence>
<dbReference type="EMBL" id="JAAIUW010000082">
    <property type="protein sequence ID" value="KAF7800953.1"/>
    <property type="molecule type" value="Genomic_DNA"/>
</dbReference>
<dbReference type="InterPro" id="IPR029472">
    <property type="entry name" value="Copia-like_N"/>
</dbReference>
<dbReference type="OrthoDB" id="1749397at2759"/>
<feature type="region of interest" description="Disordered" evidence="1">
    <location>
        <begin position="560"/>
        <end position="587"/>
    </location>
</feature>
<dbReference type="PANTHER" id="PTHR37610:SF40">
    <property type="entry name" value="OS01G0909600 PROTEIN"/>
    <property type="match status" value="1"/>
</dbReference>
<evidence type="ECO:0000259" key="3">
    <source>
        <dbReference type="Pfam" id="PF22936"/>
    </source>
</evidence>
<feature type="domain" description="Retrovirus-related Pol polyprotein from transposon TNT 1-94-like beta-barrel" evidence="3">
    <location>
        <begin position="422"/>
        <end position="496"/>
    </location>
</feature>
<dbReference type="Pfam" id="PF14244">
    <property type="entry name" value="Retrotran_gag_3"/>
    <property type="match status" value="1"/>
</dbReference>
<dbReference type="InterPro" id="IPR054722">
    <property type="entry name" value="PolX-like_BBD"/>
</dbReference>